<keyword evidence="3" id="KW-1185">Reference proteome</keyword>
<protein>
    <submittedName>
        <fullName evidence="2">Uncharacterized protein</fullName>
    </submittedName>
</protein>
<dbReference type="AlphaFoldDB" id="B9M7Z0"/>
<evidence type="ECO:0000313" key="3">
    <source>
        <dbReference type="Proteomes" id="UP000007721"/>
    </source>
</evidence>
<keyword evidence="1" id="KW-1133">Transmembrane helix</keyword>
<name>B9M7Z0_GEODF</name>
<keyword evidence="1" id="KW-0472">Membrane</keyword>
<organism evidence="2 3">
    <name type="scientific">Geotalea daltonii (strain DSM 22248 / JCM 15807 / FRC-32)</name>
    <name type="common">Geobacter daltonii</name>
    <dbReference type="NCBI Taxonomy" id="316067"/>
    <lineage>
        <taxon>Bacteria</taxon>
        <taxon>Pseudomonadati</taxon>
        <taxon>Thermodesulfobacteriota</taxon>
        <taxon>Desulfuromonadia</taxon>
        <taxon>Geobacterales</taxon>
        <taxon>Geobacteraceae</taxon>
        <taxon>Geotalea</taxon>
    </lineage>
</organism>
<keyword evidence="1" id="KW-0812">Transmembrane</keyword>
<evidence type="ECO:0000256" key="1">
    <source>
        <dbReference type="SAM" id="Phobius"/>
    </source>
</evidence>
<accession>B9M7Z0</accession>
<proteinExistence type="predicted"/>
<dbReference type="Proteomes" id="UP000007721">
    <property type="component" value="Chromosome"/>
</dbReference>
<dbReference type="STRING" id="316067.Geob_0071"/>
<dbReference type="KEGG" id="geo:Geob_0071"/>
<gene>
    <name evidence="2" type="ordered locus">Geob_0071</name>
</gene>
<evidence type="ECO:0000313" key="2">
    <source>
        <dbReference type="EMBL" id="ACM18448.1"/>
    </source>
</evidence>
<reference evidence="2 3" key="1">
    <citation type="submission" date="2009-01" db="EMBL/GenBank/DDBJ databases">
        <title>Complete sequence of Geobacter sp. FRC-32.</title>
        <authorList>
            <consortium name="US DOE Joint Genome Institute"/>
            <person name="Lucas S."/>
            <person name="Copeland A."/>
            <person name="Lapidus A."/>
            <person name="Glavina del Rio T."/>
            <person name="Dalin E."/>
            <person name="Tice H."/>
            <person name="Bruce D."/>
            <person name="Goodwin L."/>
            <person name="Pitluck S."/>
            <person name="Saunders E."/>
            <person name="Brettin T."/>
            <person name="Detter J.C."/>
            <person name="Han C."/>
            <person name="Larimer F."/>
            <person name="Land M."/>
            <person name="Hauser L."/>
            <person name="Kyrpides N."/>
            <person name="Ovchinnikova G."/>
            <person name="Kostka J."/>
            <person name="Richardson P."/>
        </authorList>
    </citation>
    <scope>NUCLEOTIDE SEQUENCE [LARGE SCALE GENOMIC DNA]</scope>
    <source>
        <strain evidence="3">DSM 22248 / JCM 15807 / FRC-32</strain>
    </source>
</reference>
<dbReference type="HOGENOM" id="CLU_2972983_0_0_7"/>
<dbReference type="EMBL" id="CP001390">
    <property type="protein sequence ID" value="ACM18448.1"/>
    <property type="molecule type" value="Genomic_DNA"/>
</dbReference>
<sequence>MKSLLVHIAVAVLPFLALVFSTTLFYTLHRRRLAHRPLSYHRIRRAMERALGTGVMLR</sequence>
<dbReference type="RefSeq" id="WP_012645177.1">
    <property type="nucleotide sequence ID" value="NC_011979.1"/>
</dbReference>
<feature type="transmembrane region" description="Helical" evidence="1">
    <location>
        <begin position="6"/>
        <end position="28"/>
    </location>
</feature>